<sequence length="311" mass="35557">MTSLTRIVLGAGVAVVCLSNDMGSTKLWRIQYSVFKKMYKKYRNRNSSLCGVLQPRIDIDNFEQLQISTKQYKSESWISRLGLRPIDRWKCVTLKGHKGLYILPDIIEDPYHLQWFSRCVNNYTEPPGFTNVHLHFPNARKIFQDYKKKLRWTTLGFHYNWDTKIYPDKGEPLPEELVSFGNLVAHVLGLGTFHPDAAIINFFPTNGKLGPHTDHSERDLGNPLLSLSLGQSAVYLTGGNDLNSPVTPLLLQSGDALVMHDNQRLVYHAVPSIRTTRKFEMVEGIDSDVRDYANNHRISLTLRQVEFGKKP</sequence>
<dbReference type="PANTHER" id="PTHR16557">
    <property type="entry name" value="ALKYLATED DNA REPAIR PROTEIN ALKB-RELATED"/>
    <property type="match status" value="1"/>
</dbReference>
<dbReference type="STRING" id="451379.A0A0N5AJM5"/>
<dbReference type="Pfam" id="PF13532">
    <property type="entry name" value="2OG-FeII_Oxy_2"/>
    <property type="match status" value="1"/>
</dbReference>
<dbReference type="InterPro" id="IPR027450">
    <property type="entry name" value="AlkB-like"/>
</dbReference>
<keyword evidence="1 5" id="KW-0479">Metal-binding</keyword>
<feature type="binding site" evidence="5">
    <location>
        <position position="212"/>
    </location>
    <ligand>
        <name>Fe cation</name>
        <dbReference type="ChEBI" id="CHEBI:24875"/>
        <note>catalytic</note>
    </ligand>
</feature>
<organism evidence="8 9">
    <name type="scientific">Syphacia muris</name>
    <dbReference type="NCBI Taxonomy" id="451379"/>
    <lineage>
        <taxon>Eukaryota</taxon>
        <taxon>Metazoa</taxon>
        <taxon>Ecdysozoa</taxon>
        <taxon>Nematoda</taxon>
        <taxon>Chromadorea</taxon>
        <taxon>Rhabditida</taxon>
        <taxon>Spirurina</taxon>
        <taxon>Oxyuridomorpha</taxon>
        <taxon>Oxyuroidea</taxon>
        <taxon>Oxyuridae</taxon>
        <taxon>Syphacia</taxon>
    </lineage>
</organism>
<feature type="signal peptide" evidence="6">
    <location>
        <begin position="1"/>
        <end position="19"/>
    </location>
</feature>
<dbReference type="InterPro" id="IPR004574">
    <property type="entry name" value="Alkb"/>
</dbReference>
<dbReference type="GO" id="GO:0035515">
    <property type="term" value="F:oxidative RNA demethylase activity"/>
    <property type="evidence" value="ECO:0007669"/>
    <property type="project" value="TreeGrafter"/>
</dbReference>
<dbReference type="InterPro" id="IPR005123">
    <property type="entry name" value="Oxoglu/Fe-dep_dioxygenase_dom"/>
</dbReference>
<feature type="binding site" evidence="5">
    <location>
        <position position="214"/>
    </location>
    <ligand>
        <name>Fe cation</name>
        <dbReference type="ChEBI" id="CHEBI:24875"/>
        <note>catalytic</note>
    </ligand>
</feature>
<comment type="cofactor">
    <cofactor evidence="5">
        <name>Fe(2+)</name>
        <dbReference type="ChEBI" id="CHEBI:29033"/>
    </cofactor>
    <text evidence="5">Binds 1 Fe(2+) ion per subunit.</text>
</comment>
<proteinExistence type="predicted"/>
<feature type="chain" id="PRO_5005893208" evidence="6">
    <location>
        <begin position="20"/>
        <end position="311"/>
    </location>
</feature>
<keyword evidence="2" id="KW-0223">Dioxygenase</keyword>
<dbReference type="Proteomes" id="UP000046393">
    <property type="component" value="Unplaced"/>
</dbReference>
<dbReference type="Gene3D" id="2.60.120.590">
    <property type="entry name" value="Alpha-ketoglutarate-dependent dioxygenase AlkB-like"/>
    <property type="match status" value="1"/>
</dbReference>
<name>A0A0N5AJM5_9BILA</name>
<dbReference type="PANTHER" id="PTHR16557:SF2">
    <property type="entry name" value="NUCLEIC ACID DIOXYGENASE ALKBH1"/>
    <property type="match status" value="1"/>
</dbReference>
<dbReference type="InterPro" id="IPR037151">
    <property type="entry name" value="AlkB-like_sf"/>
</dbReference>
<keyword evidence="8" id="KW-1185">Reference proteome</keyword>
<dbReference type="GO" id="GO:0035513">
    <property type="term" value="P:oxidative RNA demethylation"/>
    <property type="evidence" value="ECO:0007669"/>
    <property type="project" value="TreeGrafter"/>
</dbReference>
<evidence type="ECO:0000256" key="1">
    <source>
        <dbReference type="ARBA" id="ARBA00022723"/>
    </source>
</evidence>
<evidence type="ECO:0000313" key="9">
    <source>
        <dbReference type="WBParaSite" id="SMUV_0000467001-mRNA-1"/>
    </source>
</evidence>
<evidence type="ECO:0000256" key="5">
    <source>
        <dbReference type="PIRSR" id="PIRSR604574-2"/>
    </source>
</evidence>
<keyword evidence="3" id="KW-0560">Oxidoreductase</keyword>
<feature type="binding site" evidence="5">
    <location>
        <position position="268"/>
    </location>
    <ligand>
        <name>Fe cation</name>
        <dbReference type="ChEBI" id="CHEBI:24875"/>
        <note>catalytic</note>
    </ligand>
</feature>
<dbReference type="PROSITE" id="PS51471">
    <property type="entry name" value="FE2OG_OXY"/>
    <property type="match status" value="1"/>
</dbReference>
<protein>
    <submittedName>
        <fullName evidence="9">Fe2OG dioxygenase domain-containing protein</fullName>
    </submittedName>
</protein>
<dbReference type="GO" id="GO:0005634">
    <property type="term" value="C:nucleus"/>
    <property type="evidence" value="ECO:0007669"/>
    <property type="project" value="TreeGrafter"/>
</dbReference>
<accession>A0A0N5AJM5</accession>
<evidence type="ECO:0000259" key="7">
    <source>
        <dbReference type="PROSITE" id="PS51471"/>
    </source>
</evidence>
<evidence type="ECO:0000256" key="2">
    <source>
        <dbReference type="ARBA" id="ARBA00022964"/>
    </source>
</evidence>
<dbReference type="AlphaFoldDB" id="A0A0N5AJM5"/>
<feature type="domain" description="Fe2OG dioxygenase" evidence="7">
    <location>
        <begin position="194"/>
        <end position="306"/>
    </location>
</feature>
<dbReference type="WBParaSite" id="SMUV_0000467001-mRNA-1">
    <property type="protein sequence ID" value="SMUV_0000467001-mRNA-1"/>
    <property type="gene ID" value="SMUV_0000467001"/>
</dbReference>
<reference evidence="9" key="1">
    <citation type="submission" date="2017-02" db="UniProtKB">
        <authorList>
            <consortium name="WormBaseParasite"/>
        </authorList>
    </citation>
    <scope>IDENTIFICATION</scope>
</reference>
<evidence type="ECO:0000256" key="4">
    <source>
        <dbReference type="ARBA" id="ARBA00023004"/>
    </source>
</evidence>
<evidence type="ECO:0000256" key="6">
    <source>
        <dbReference type="SAM" id="SignalP"/>
    </source>
</evidence>
<dbReference type="SUPFAM" id="SSF51197">
    <property type="entry name" value="Clavaminate synthase-like"/>
    <property type="match status" value="1"/>
</dbReference>
<keyword evidence="4 5" id="KW-0408">Iron</keyword>
<evidence type="ECO:0000313" key="8">
    <source>
        <dbReference type="Proteomes" id="UP000046393"/>
    </source>
</evidence>
<dbReference type="GO" id="GO:0008198">
    <property type="term" value="F:ferrous iron binding"/>
    <property type="evidence" value="ECO:0007669"/>
    <property type="project" value="TreeGrafter"/>
</dbReference>
<dbReference type="GO" id="GO:0005737">
    <property type="term" value="C:cytoplasm"/>
    <property type="evidence" value="ECO:0007669"/>
    <property type="project" value="TreeGrafter"/>
</dbReference>
<dbReference type="GO" id="GO:0035516">
    <property type="term" value="F:broad specificity oxidative DNA demethylase activity"/>
    <property type="evidence" value="ECO:0007669"/>
    <property type="project" value="TreeGrafter"/>
</dbReference>
<evidence type="ECO:0000256" key="3">
    <source>
        <dbReference type="ARBA" id="ARBA00023002"/>
    </source>
</evidence>
<keyword evidence="6" id="KW-0732">Signal</keyword>